<proteinExistence type="predicted"/>
<evidence type="ECO:0000313" key="2">
    <source>
        <dbReference type="EMBL" id="UQZ86805.1"/>
    </source>
</evidence>
<feature type="domain" description="DUF2087" evidence="1">
    <location>
        <begin position="195"/>
        <end position="262"/>
    </location>
</feature>
<dbReference type="Gene3D" id="3.40.1440.10">
    <property type="entry name" value="GIY-YIG endonuclease"/>
    <property type="match status" value="1"/>
</dbReference>
<accession>A0ABY4RWP6</accession>
<evidence type="ECO:0000259" key="1">
    <source>
        <dbReference type="Pfam" id="PF09860"/>
    </source>
</evidence>
<dbReference type="EMBL" id="CP027059">
    <property type="protein sequence ID" value="UQZ86805.1"/>
    <property type="molecule type" value="Genomic_DNA"/>
</dbReference>
<dbReference type="SUPFAM" id="SSF82771">
    <property type="entry name" value="GIY-YIG endonuclease"/>
    <property type="match status" value="1"/>
</dbReference>
<gene>
    <name evidence="2" type="ORF">SK3146_06098</name>
</gene>
<sequence>MIVDHSDFFWQASIPDLKRGYGYEEASGRFICLICGSSFEKGIIYSDGTTMYEAEKFTAVHIAEEHGTMFDYLLGLSKKQTGLSDLQKNLLAMFYEGYSDNEIVQKMDGGSTSTIRNHRFALREKEKQAKLFLVIMDLLEQKLNADKGQDKQSGKRRAAAIEHTIAIRDDRFDVRDEELQTAILSYFKEGPDGPLARFPSKEKRKFMVLCHLIGRFDRGRTYSEKEVNEVLLAAYHDYVTLRRYLIEYGFMERESDGSAYWVKEGAPALSAERRKQLVKAYQEMNRPMGVYAIRNKADGKMLVGSSVNLDAIWDRTRFELEMKGHRNKRLQQDWKEFGEDSFTFEVLELIEEPKSNPKAIADDLAALEAKWIERLQPFGEKGYNG</sequence>
<dbReference type="InterPro" id="IPR018656">
    <property type="entry name" value="DUF2087"/>
</dbReference>
<reference evidence="2" key="1">
    <citation type="submission" date="2018-02" db="EMBL/GenBank/DDBJ databases">
        <authorList>
            <person name="Kim S.-K."/>
            <person name="Jung H.-I."/>
            <person name="Lee S.-W."/>
        </authorList>
    </citation>
    <scope>NUCLEOTIDE SEQUENCE</scope>
    <source>
        <strain evidence="2">SK3146</strain>
    </source>
</reference>
<dbReference type="Pfam" id="PF09860">
    <property type="entry name" value="DUF2087"/>
    <property type="match status" value="1"/>
</dbReference>
<organism evidence="2 3">
    <name type="scientific">Paenibacillus konkukensis</name>
    <dbReference type="NCBI Taxonomy" id="2020716"/>
    <lineage>
        <taxon>Bacteria</taxon>
        <taxon>Bacillati</taxon>
        <taxon>Bacillota</taxon>
        <taxon>Bacilli</taxon>
        <taxon>Bacillales</taxon>
        <taxon>Paenibacillaceae</taxon>
        <taxon>Paenibacillus</taxon>
    </lineage>
</organism>
<name>A0ABY4RWP6_9BACL</name>
<protein>
    <recommendedName>
        <fullName evidence="1">DUF2087 domain-containing protein</fullName>
    </recommendedName>
</protein>
<reference evidence="2" key="2">
    <citation type="journal article" date="2021" name="J Anim Sci Technol">
        <title>Complete genome sequence of Paenibacillus konkukensis sp. nov. SK3146 as a potential probiotic strain.</title>
        <authorList>
            <person name="Jung H.I."/>
            <person name="Park S."/>
            <person name="Niu K.M."/>
            <person name="Lee S.W."/>
            <person name="Kothari D."/>
            <person name="Yi K.J."/>
            <person name="Kim S.K."/>
        </authorList>
    </citation>
    <scope>NUCLEOTIDE SEQUENCE</scope>
    <source>
        <strain evidence="2">SK3146</strain>
    </source>
</reference>
<keyword evidence="3" id="KW-1185">Reference proteome</keyword>
<dbReference type="CDD" id="cd10451">
    <property type="entry name" value="GIY-YIG_LuxR_like"/>
    <property type="match status" value="1"/>
</dbReference>
<dbReference type="Proteomes" id="UP001057134">
    <property type="component" value="Chromosome"/>
</dbReference>
<dbReference type="InterPro" id="IPR035901">
    <property type="entry name" value="GIY-YIG_endonuc_sf"/>
</dbReference>
<evidence type="ECO:0000313" key="3">
    <source>
        <dbReference type="Proteomes" id="UP001057134"/>
    </source>
</evidence>